<dbReference type="RefSeq" id="WP_069318718.1">
    <property type="nucleotide sequence ID" value="NZ_MDDS01000003.1"/>
</dbReference>
<keyword evidence="3" id="KW-1185">Reference proteome</keyword>
<name>A0A1E3M1B6_9SPHN</name>
<dbReference type="AlphaFoldDB" id="A0A1E3M1B6"/>
<evidence type="ECO:0000256" key="1">
    <source>
        <dbReference type="SAM" id="MobiDB-lite"/>
    </source>
</evidence>
<evidence type="ECO:0000313" key="2">
    <source>
        <dbReference type="EMBL" id="ODP39763.1"/>
    </source>
</evidence>
<dbReference type="Gene3D" id="3.40.50.1220">
    <property type="entry name" value="TPP-binding domain"/>
    <property type="match status" value="1"/>
</dbReference>
<feature type="region of interest" description="Disordered" evidence="1">
    <location>
        <begin position="582"/>
        <end position="603"/>
    </location>
</feature>
<gene>
    <name evidence="2" type="ORF">BFL28_09070</name>
</gene>
<dbReference type="Proteomes" id="UP000094487">
    <property type="component" value="Unassembled WGS sequence"/>
</dbReference>
<dbReference type="InterPro" id="IPR029035">
    <property type="entry name" value="DHS-like_NAD/FAD-binding_dom"/>
</dbReference>
<dbReference type="SUPFAM" id="SSF52467">
    <property type="entry name" value="DHS-like NAD/FAD-binding domain"/>
    <property type="match status" value="1"/>
</dbReference>
<feature type="compositionally biased region" description="Basic and acidic residues" evidence="1">
    <location>
        <begin position="593"/>
        <end position="603"/>
    </location>
</feature>
<comment type="caution">
    <text evidence="2">The sequence shown here is derived from an EMBL/GenBank/DDBJ whole genome shotgun (WGS) entry which is preliminary data.</text>
</comment>
<accession>A0A1E3M1B6</accession>
<sequence length="1251" mass="139909">MRFHEDGPDIPDSLIGARELGEVVFFCGAGVSAPAGLPDFNGLADDLLFELTAQESKEAREAGETLDRVFTVMVKEFGRAAVDREITRALRTPRKADLRFHEAIIALSRGTDGAAKIVTTNFDLLFERAERRLRRYVPPALPDLVQAQPIDGVVYLHGRLNAAQGASSGYVISSADFGRAYLAEGWASRFVRELRERYTIVLLGYSANDPPMRYLLEGLNSREGPERSPIYAFATEGSSASDEAWRDKGVTTIPYAPRDRAHGGLWDTLFAWAEAARDREAWQARLVALAQRPPAELRPFERGQVVHLVGSKAGAAAFASADPPPPAEWLSVLDASRRYAEPSRRRWDDSEDVDPLDVFGLDGDPPRPAPQVGGGIVPPGEDPLRWRPGDEQWSERQRVSGYHAEWSSQLPSRLYHLARWIGLVLDQPAAVWWAGYNRLPHPGLMREIDARLDRAKDLPEPVVHFWRRYLEAARARQNDVHDFRLYQAADRLASEGWSTSVLREIERALEPIFEISSATLASPVPPSGGWDVVRLRDLVGIKVTVTRWPDAKLVPPPEALPRLVAIVRRTLVDMAEMAEEGTPSFRRTPTLHHSGDAGESHGHGRRDELFHRFRKLFDFLFVQSRALALREVDNWNSNDRTYFAKLFLYAAWLPGLLDPDVVAERILAMPAEVFWDPESAREMLFALRAKWSRFGAGQRRSIERRIAAGPPTYEGEPHKEYRARRGARAASWLRWLELNGRALSPAGSAQLERLKSADPRWSDSWAAHADDSMSSYGGVIHRATEPQGLEKVPVSALLTLAESLTTDDHRQLVDHRPFDGVVEVAPLRALSALRLVARRGEHPMRFWRSLASNWPKEADPRLSLLMAHSLARVPDPVFLDLRYDVANWASKFAEGLIRHDRRTGLAAFDAIVGRYLAAPAHALESSVGTASVGGVPKVESEFSIMKAINSPGGDLAQVMMTLLNQPRRRRAMPAYVGSRLDVLLRLPGDGAGHAAAVIARQFRWLEYWYPGWVDHLVPLFDPGHALSEAMWHGLSGDQHLLSDAVGIMLKPAMLRVIAGDALWALDKEARVQLIQQVTNLTYPRGGQAAISYPEARRVLMAVDDHERSEAVSMLARSMSGEGMWAAFVRPFVLHAWPRQLRYQGEASSRAFVSMVEAAGDRFEEVLDLVDDYLRPVAHLDTFAFRMKKHDEDGKNYSGRFPAATLRMLDKLVGTDRQTAPWNLGELLETIAEAAPALRQSDPWRRLKALTH</sequence>
<feature type="region of interest" description="Disordered" evidence="1">
    <location>
        <begin position="362"/>
        <end position="382"/>
    </location>
</feature>
<protein>
    <submittedName>
        <fullName evidence="2">Uncharacterized protein</fullName>
    </submittedName>
</protein>
<dbReference type="STRING" id="1888892.BFL28_09070"/>
<dbReference type="EMBL" id="MDDS01000003">
    <property type="protein sequence ID" value="ODP39763.1"/>
    <property type="molecule type" value="Genomic_DNA"/>
</dbReference>
<organism evidence="2 3">
    <name type="scientific">Sphingomonas turrisvirgatae</name>
    <dbReference type="NCBI Taxonomy" id="1888892"/>
    <lineage>
        <taxon>Bacteria</taxon>
        <taxon>Pseudomonadati</taxon>
        <taxon>Pseudomonadota</taxon>
        <taxon>Alphaproteobacteria</taxon>
        <taxon>Sphingomonadales</taxon>
        <taxon>Sphingomonadaceae</taxon>
        <taxon>Sphingomonas</taxon>
    </lineage>
</organism>
<proteinExistence type="predicted"/>
<reference evidence="2 3" key="1">
    <citation type="submission" date="2016-08" db="EMBL/GenBank/DDBJ databases">
        <title>Draft genome of the agarase producing Sphingomonas sp. MCT13.</title>
        <authorList>
            <person name="D'Andrea M.M."/>
            <person name="Rossolini G.M."/>
            <person name="Thaller M.C."/>
        </authorList>
    </citation>
    <scope>NUCLEOTIDE SEQUENCE [LARGE SCALE GENOMIC DNA]</scope>
    <source>
        <strain evidence="2 3">MCT13</strain>
    </source>
</reference>
<dbReference type="Pfam" id="PF13289">
    <property type="entry name" value="SIR2_2"/>
    <property type="match status" value="1"/>
</dbReference>
<evidence type="ECO:0000313" key="3">
    <source>
        <dbReference type="Proteomes" id="UP000094487"/>
    </source>
</evidence>
<dbReference type="OrthoDB" id="2077946at2"/>